<dbReference type="InterPro" id="IPR016181">
    <property type="entry name" value="Acyl_CoA_acyltransferase"/>
</dbReference>
<feature type="domain" description="N-acetyltransferase" evidence="1">
    <location>
        <begin position="1"/>
        <end position="128"/>
    </location>
</feature>
<dbReference type="PROSITE" id="PS51186">
    <property type="entry name" value="GNAT"/>
    <property type="match status" value="1"/>
</dbReference>
<dbReference type="GO" id="GO:0016747">
    <property type="term" value="F:acyltransferase activity, transferring groups other than amino-acyl groups"/>
    <property type="evidence" value="ECO:0007669"/>
    <property type="project" value="InterPro"/>
</dbReference>
<dbReference type="InterPro" id="IPR000182">
    <property type="entry name" value="GNAT_dom"/>
</dbReference>
<dbReference type="EMBL" id="JANUAE010000004">
    <property type="protein sequence ID" value="MCS3709900.1"/>
    <property type="molecule type" value="Genomic_DNA"/>
</dbReference>
<dbReference type="AlphaFoldDB" id="A0A9X2TEX2"/>
<evidence type="ECO:0000259" key="1">
    <source>
        <dbReference type="PROSITE" id="PS51186"/>
    </source>
</evidence>
<evidence type="ECO:0000313" key="3">
    <source>
        <dbReference type="Proteomes" id="UP001155057"/>
    </source>
</evidence>
<evidence type="ECO:0000313" key="2">
    <source>
        <dbReference type="EMBL" id="MCS3709900.1"/>
    </source>
</evidence>
<organism evidence="2 3">
    <name type="scientific">Salinibacter ruber</name>
    <dbReference type="NCBI Taxonomy" id="146919"/>
    <lineage>
        <taxon>Bacteria</taxon>
        <taxon>Pseudomonadati</taxon>
        <taxon>Rhodothermota</taxon>
        <taxon>Rhodothermia</taxon>
        <taxon>Rhodothermales</taxon>
        <taxon>Salinibacteraceae</taxon>
        <taxon>Salinibacter</taxon>
    </lineage>
</organism>
<dbReference type="Gene3D" id="3.40.630.30">
    <property type="match status" value="1"/>
</dbReference>
<protein>
    <submittedName>
        <fullName evidence="2">RimJ/RimL family protein N-acetyltransferase</fullName>
    </submittedName>
</protein>
<dbReference type="PANTHER" id="PTHR43617">
    <property type="entry name" value="L-AMINO ACID N-ACETYLTRANSFERASE"/>
    <property type="match status" value="1"/>
</dbReference>
<name>A0A9X2TEX2_9BACT</name>
<dbReference type="InterPro" id="IPR050276">
    <property type="entry name" value="MshD_Acetyltransferase"/>
</dbReference>
<proteinExistence type="predicted"/>
<dbReference type="RefSeq" id="WP_259123856.1">
    <property type="nucleotide sequence ID" value="NZ_JANTZO010000005.1"/>
</dbReference>
<gene>
    <name evidence="2" type="ORF">GGP61_001504</name>
</gene>
<comment type="caution">
    <text evidence="2">The sequence shown here is derived from an EMBL/GenBank/DDBJ whole genome shotgun (WGS) entry which is preliminary data.</text>
</comment>
<accession>A0A9X2TEX2</accession>
<reference evidence="2" key="1">
    <citation type="submission" date="2022-08" db="EMBL/GenBank/DDBJ databases">
        <title>Genomic Encyclopedia of Type Strains, Phase V (KMG-V): Genome sequencing to study the core and pangenomes of soil and plant-associated prokaryotes.</title>
        <authorList>
            <person name="Whitman W."/>
        </authorList>
    </citation>
    <scope>NUCLEOTIDE SEQUENCE</scope>
    <source>
        <strain evidence="2">SP3049</strain>
    </source>
</reference>
<dbReference type="SUPFAM" id="SSF55729">
    <property type="entry name" value="Acyl-CoA N-acyltransferases (Nat)"/>
    <property type="match status" value="1"/>
</dbReference>
<sequence length="135" mass="15449">MTIDTLPASIDGDERIEIAALEDNSLLGTARIENALDRPTLVDLYIDQERREEGIAQRLVEKGMEWARCTGQIIYLYVDPENEKARTLYEKLGWSYFRPEGNSEVNVDRCREGAVDGDGCVWMRWRPSKEDDAGH</sequence>
<dbReference type="Pfam" id="PF00583">
    <property type="entry name" value="Acetyltransf_1"/>
    <property type="match status" value="1"/>
</dbReference>
<dbReference type="CDD" id="cd04301">
    <property type="entry name" value="NAT_SF"/>
    <property type="match status" value="1"/>
</dbReference>
<dbReference type="Proteomes" id="UP001155057">
    <property type="component" value="Unassembled WGS sequence"/>
</dbReference>